<dbReference type="GO" id="GO:0005524">
    <property type="term" value="F:ATP binding"/>
    <property type="evidence" value="ECO:0007669"/>
    <property type="project" value="UniProtKB-KW"/>
</dbReference>
<reference evidence="13" key="1">
    <citation type="submission" date="2018-01" db="EMBL/GenBank/DDBJ databases">
        <authorList>
            <person name="Clerissi C."/>
        </authorList>
    </citation>
    <scope>NUCLEOTIDE SEQUENCE</scope>
    <source>
        <strain evidence="13">Cupriavidus oxalaticus LMG 2235</strain>
    </source>
</reference>
<dbReference type="CDD" id="cd03241">
    <property type="entry name" value="ABC_RecN"/>
    <property type="match status" value="2"/>
</dbReference>
<dbReference type="GO" id="GO:0009432">
    <property type="term" value="P:SOS response"/>
    <property type="evidence" value="ECO:0007669"/>
    <property type="project" value="TreeGrafter"/>
</dbReference>
<keyword evidence="5 9" id="KW-0227">DNA damage</keyword>
<dbReference type="SUPFAM" id="SSF52540">
    <property type="entry name" value="P-loop containing nucleoside triphosphate hydrolases"/>
    <property type="match status" value="2"/>
</dbReference>
<comment type="similarity">
    <text evidence="2 9">Belongs to the RecN family.</text>
</comment>
<dbReference type="NCBIfam" id="NF008121">
    <property type="entry name" value="PRK10869.1"/>
    <property type="match status" value="1"/>
</dbReference>
<dbReference type="NCBIfam" id="TIGR00634">
    <property type="entry name" value="recN"/>
    <property type="match status" value="1"/>
</dbReference>
<dbReference type="GeneID" id="303491309"/>
<evidence type="ECO:0000256" key="2">
    <source>
        <dbReference type="ARBA" id="ARBA00009441"/>
    </source>
</evidence>
<dbReference type="AlphaFoldDB" id="A0A375GEQ3"/>
<evidence type="ECO:0000256" key="8">
    <source>
        <dbReference type="ARBA" id="ARBA00033408"/>
    </source>
</evidence>
<feature type="region of interest" description="Disordered" evidence="10">
    <location>
        <begin position="566"/>
        <end position="589"/>
    </location>
</feature>
<dbReference type="GO" id="GO:0043590">
    <property type="term" value="C:bacterial nucleoid"/>
    <property type="evidence" value="ECO:0007669"/>
    <property type="project" value="TreeGrafter"/>
</dbReference>
<keyword evidence="14" id="KW-1185">Reference proteome</keyword>
<dbReference type="EMBL" id="CP069812">
    <property type="protein sequence ID" value="QRQ95215.1"/>
    <property type="molecule type" value="Genomic_DNA"/>
</dbReference>
<dbReference type="PIRSF" id="PIRSF003128">
    <property type="entry name" value="RecN"/>
    <property type="match status" value="1"/>
</dbReference>
<evidence type="ECO:0000256" key="4">
    <source>
        <dbReference type="ARBA" id="ARBA00022741"/>
    </source>
</evidence>
<dbReference type="PANTHER" id="PTHR11059:SF0">
    <property type="entry name" value="DNA REPAIR PROTEIN RECN"/>
    <property type="match status" value="1"/>
</dbReference>
<feature type="domain" description="RecF/RecN/SMC N-terminal" evidence="11">
    <location>
        <begin position="2"/>
        <end position="510"/>
    </location>
</feature>
<dbReference type="Gene3D" id="3.40.50.300">
    <property type="entry name" value="P-loop containing nucleotide triphosphate hydrolases"/>
    <property type="match status" value="2"/>
</dbReference>
<evidence type="ECO:0000256" key="3">
    <source>
        <dbReference type="ARBA" id="ARBA00021315"/>
    </source>
</evidence>
<proteinExistence type="inferred from homology"/>
<organism evidence="13">
    <name type="scientific">Cupriavidus oxalaticus</name>
    <dbReference type="NCBI Taxonomy" id="96344"/>
    <lineage>
        <taxon>Bacteria</taxon>
        <taxon>Pseudomonadati</taxon>
        <taxon>Pseudomonadota</taxon>
        <taxon>Betaproteobacteria</taxon>
        <taxon>Burkholderiales</taxon>
        <taxon>Burkholderiaceae</taxon>
        <taxon>Cupriavidus</taxon>
    </lineage>
</organism>
<dbReference type="Proteomes" id="UP000256862">
    <property type="component" value="Chromosome CO2235"/>
</dbReference>
<comment type="function">
    <text evidence="1 9">May be involved in recombinational repair of damaged DNA.</text>
</comment>
<evidence type="ECO:0000256" key="5">
    <source>
        <dbReference type="ARBA" id="ARBA00022763"/>
    </source>
</evidence>
<sequence>MLRSLSIRDFVIVDSLDLDFTSGFTVFTGETGAGKSILIDALALVLGERADAGIVREGAPRASISATFTTHPALDAWLAERELNAADGDDDDGAGSVLLRRTVDAGGRSKAFINGAAATLAQLREVGDQLVDIHGQHAHQLLLRPDAQRLLFDAHAGLTQQAGAVAEAWRAWRACVRQREAVEHQSREMQLERERLEWQVGELDKLNPQPGEWEEIQAEYNRLSHAAGLIDGSRAALDALSEADGSVLSALNTIVHRLQQLADVDPALRDVLAALEPAQVQAEEAAHSLTRYVDRLELDPERLQAVEERMHALHATARKYRLPPEQLPDELLARRQQLDDLQAAQDLNKVMAREAAAKAAYLTLAQHLSHARSQAAQALSAAVTEAMQGLSMAGGSFVAALNTLEEGQSYGLEQVEFLVAGHAGVSARPLARVASGGELARISLAISVITSEASPTPTLIFDEVDTGIGGAVAEVVGRRLQELGRARQVLCVTHLPQVAAQAGTHLLVSKETTDGGEGSVTRSVTRSRIRVLDPAGRVVETARMLGGATVTATTLQHAEEMLAQGAEAQAGAPLRGTAKEGRRGRRAAG</sequence>
<evidence type="ECO:0000313" key="14">
    <source>
        <dbReference type="Proteomes" id="UP000623307"/>
    </source>
</evidence>
<dbReference type="GO" id="GO:0006310">
    <property type="term" value="P:DNA recombination"/>
    <property type="evidence" value="ECO:0007669"/>
    <property type="project" value="InterPro"/>
</dbReference>
<evidence type="ECO:0000313" key="12">
    <source>
        <dbReference type="EMBL" id="QRQ95215.1"/>
    </source>
</evidence>
<protein>
    <recommendedName>
        <fullName evidence="3 9">DNA repair protein RecN</fullName>
    </recommendedName>
    <alternativeName>
        <fullName evidence="8 9">Recombination protein N</fullName>
    </alternativeName>
</protein>
<evidence type="ECO:0000256" key="6">
    <source>
        <dbReference type="ARBA" id="ARBA00022840"/>
    </source>
</evidence>
<dbReference type="PANTHER" id="PTHR11059">
    <property type="entry name" value="DNA REPAIR PROTEIN RECN"/>
    <property type="match status" value="1"/>
</dbReference>
<dbReference type="InterPro" id="IPR003395">
    <property type="entry name" value="RecF/RecN/SMC_N"/>
</dbReference>
<evidence type="ECO:0000256" key="10">
    <source>
        <dbReference type="SAM" id="MobiDB-lite"/>
    </source>
</evidence>
<dbReference type="FunFam" id="3.40.50.300:FF:000319">
    <property type="entry name" value="DNA repair protein RecN"/>
    <property type="match status" value="1"/>
</dbReference>
<accession>A0A375GEQ3</accession>
<dbReference type="RefSeq" id="WP_063238384.1">
    <property type="nucleotide sequence ID" value="NZ_CP069810.1"/>
</dbReference>
<keyword evidence="6" id="KW-0067">ATP-binding</keyword>
<evidence type="ECO:0000313" key="13">
    <source>
        <dbReference type="EMBL" id="SPC17164.1"/>
    </source>
</evidence>
<dbReference type="Proteomes" id="UP000623307">
    <property type="component" value="Chromosome 2"/>
</dbReference>
<dbReference type="InterPro" id="IPR027417">
    <property type="entry name" value="P-loop_NTPase"/>
</dbReference>
<dbReference type="InterPro" id="IPR004604">
    <property type="entry name" value="DNA_recomb/repair_RecN"/>
</dbReference>
<evidence type="ECO:0000256" key="7">
    <source>
        <dbReference type="ARBA" id="ARBA00023204"/>
    </source>
</evidence>
<evidence type="ECO:0000256" key="9">
    <source>
        <dbReference type="PIRNR" id="PIRNR003128"/>
    </source>
</evidence>
<evidence type="ECO:0000259" key="11">
    <source>
        <dbReference type="Pfam" id="PF02463"/>
    </source>
</evidence>
<reference evidence="12 14" key="2">
    <citation type="submission" date="2021-02" db="EMBL/GenBank/DDBJ databases">
        <title>Complete Genome Sequence of Cupriavidus oxalaticus Strain Ox1, a Soil Oxalate-Degrading Species.</title>
        <authorList>
            <person name="Palmieri F."/>
            <person name="Udriet P."/>
            <person name="Deuasquier M."/>
            <person name="Beaudoing E."/>
            <person name="Johnson S.L."/>
            <person name="Davenport K.W."/>
            <person name="Chain P.S."/>
            <person name="Bindschedler S."/>
            <person name="Junier P."/>
        </authorList>
    </citation>
    <scope>NUCLEOTIDE SEQUENCE [LARGE SCALE GENOMIC DNA]</scope>
    <source>
        <strain evidence="12 14">Ox1</strain>
    </source>
</reference>
<gene>
    <name evidence="13" type="primary">recN</name>
    <name evidence="13" type="ORF">CO2235_90038</name>
    <name evidence="12" type="ORF">JTE92_17300</name>
</gene>
<dbReference type="OrthoDB" id="9806954at2"/>
<name>A0A375GEQ3_9BURK</name>
<keyword evidence="4" id="KW-0547">Nucleotide-binding</keyword>
<dbReference type="EMBL" id="OGUS01000131">
    <property type="protein sequence ID" value="SPC17164.1"/>
    <property type="molecule type" value="Genomic_DNA"/>
</dbReference>
<keyword evidence="7 9" id="KW-0234">DNA repair</keyword>
<dbReference type="GO" id="GO:0006281">
    <property type="term" value="P:DNA repair"/>
    <property type="evidence" value="ECO:0007669"/>
    <property type="project" value="UniProtKB-KW"/>
</dbReference>
<evidence type="ECO:0000256" key="1">
    <source>
        <dbReference type="ARBA" id="ARBA00003618"/>
    </source>
</evidence>
<dbReference type="Pfam" id="PF02463">
    <property type="entry name" value="SMC_N"/>
    <property type="match status" value="1"/>
</dbReference>